<dbReference type="PANTHER" id="PTHR43170">
    <property type="entry name" value="GMP REDUCTASE"/>
    <property type="match status" value="1"/>
</dbReference>
<reference evidence="10" key="1">
    <citation type="journal article" date="2019" name="Int. J. Syst. Evol. Microbiol.">
        <title>The Global Catalogue of Microorganisms (GCM) 10K type strain sequencing project: providing services to taxonomists for standard genome sequencing and annotation.</title>
        <authorList>
            <consortium name="The Broad Institute Genomics Platform"/>
            <consortium name="The Broad Institute Genome Sequencing Center for Infectious Disease"/>
            <person name="Wu L."/>
            <person name="Ma J."/>
        </authorList>
    </citation>
    <scope>NUCLEOTIDE SEQUENCE [LARGE SCALE GENOMIC DNA]</scope>
    <source>
        <strain evidence="10">JCM 11483</strain>
    </source>
</reference>
<comment type="function">
    <text evidence="6">Involved in the purine-salvage pathway. Catalyzes the NADPH-dependent conversion of GMP to IMP.</text>
</comment>
<dbReference type="PROSITE" id="PS51371">
    <property type="entry name" value="CBS"/>
    <property type="match status" value="1"/>
</dbReference>
<protein>
    <recommendedName>
        <fullName evidence="6">GMP reductase</fullName>
        <ecNumber evidence="6">1.7.1.7</ecNumber>
    </recommendedName>
    <alternativeName>
        <fullName evidence="6">Guanosine 5'-monophosphate reductase</fullName>
        <shortName evidence="6">GMPR</shortName>
    </alternativeName>
</protein>
<feature type="binding site" evidence="6">
    <location>
        <begin position="312"/>
        <end position="314"/>
    </location>
    <ligand>
        <name>NADP(+)</name>
        <dbReference type="ChEBI" id="CHEBI:58349"/>
    </ligand>
</feature>
<keyword evidence="5 7" id="KW-0129">CBS domain</keyword>
<feature type="binding site" evidence="6">
    <location>
        <begin position="258"/>
        <end position="260"/>
    </location>
    <ligand>
        <name>NADP(+)</name>
        <dbReference type="ChEBI" id="CHEBI:58349"/>
    </ligand>
</feature>
<evidence type="ECO:0000259" key="8">
    <source>
        <dbReference type="PROSITE" id="PS51371"/>
    </source>
</evidence>
<comment type="cofactor">
    <cofactor evidence="6">
        <name>a monovalent cation</name>
        <dbReference type="ChEBI" id="CHEBI:60242"/>
    </cofactor>
</comment>
<keyword evidence="10" id="KW-1185">Reference proteome</keyword>
<dbReference type="InterPro" id="IPR046342">
    <property type="entry name" value="CBS_dom_sf"/>
</dbReference>
<dbReference type="NCBIfam" id="NF005869">
    <property type="entry name" value="PRK07807.1"/>
    <property type="match status" value="1"/>
</dbReference>
<name>A0ABP6RA99_9MICC</name>
<comment type="similarity">
    <text evidence="6">Belongs to the IMPDH/GMPR family. GuaB1 subfamily.</text>
</comment>
<dbReference type="InterPro" id="IPR050139">
    <property type="entry name" value="GMP_reductase"/>
</dbReference>
<dbReference type="InterPro" id="IPR000644">
    <property type="entry name" value="CBS_dom"/>
</dbReference>
<dbReference type="SMART" id="SM01240">
    <property type="entry name" value="IMPDH"/>
    <property type="match status" value="1"/>
</dbReference>
<evidence type="ECO:0000313" key="10">
    <source>
        <dbReference type="Proteomes" id="UP001501736"/>
    </source>
</evidence>
<dbReference type="InterPro" id="IPR005991">
    <property type="entry name" value="GUAB1"/>
</dbReference>
<dbReference type="InterPro" id="IPR001093">
    <property type="entry name" value="IMP_DH_GMPRt"/>
</dbReference>
<sequence length="495" mass="51930">MKFLNEPTTDLTYADVFLVPSRSEAMSRTEVDISADDGTGSTIPLVSANMTAVTGRRMVETMARRGGLGVLPQDVPLEVIRQVAQWVKSCHPVLETPLKVSPQDTVLDVLHLLDKRSHDAVCVVDEDMRPAGIVHAEDGVGRDRFSSVGSVMRMPQVRFTTAELGLEADDDGAALAEGLRQAFLAMDAAAVEYAPVTTSEGVLAGVLTPRGALRSTLFTPHVDASGRLALAAAVGINGDVAAKAEALLDAEVDVLVVDTAHGHQRRMLDALAAVREVVDVRGAAVPVVAGNVVTADGVRDLISAGADIVKVGVGPGAMCTTRMMTAVGRPQFSAVLDCAAAARELGGRIWADGGVRHPRDIALALAAGASQVMVGSWFAGTYESPGDLVAEADGRRYKESYGMASSRAVQNRTAGEDAFSRARKGLFEEGISTSKMYLDPEQPGVEDLLDSITSGVRSSMTYAGAGDLAAFRERAVAGVQSAAGYEEGKPVPTTW</sequence>
<dbReference type="PIRSF" id="PIRSF000130">
    <property type="entry name" value="IMPDH"/>
    <property type="match status" value="1"/>
</dbReference>
<keyword evidence="4 6" id="KW-0560">Oxidoreductase</keyword>
<keyword evidence="3 6" id="KW-0521">NADP</keyword>
<evidence type="ECO:0000256" key="6">
    <source>
        <dbReference type="HAMAP-Rule" id="MF_02250"/>
    </source>
</evidence>
<comment type="caution">
    <text evidence="9">The sequence shown here is derived from an EMBL/GenBank/DDBJ whole genome shotgun (WGS) entry which is preliminary data.</text>
</comment>
<feature type="domain" description="CBS" evidence="8">
    <location>
        <begin position="93"/>
        <end position="151"/>
    </location>
</feature>
<dbReference type="InterPro" id="IPR013785">
    <property type="entry name" value="Aldolase_TIM"/>
</dbReference>
<dbReference type="HAMAP" id="MF_02250">
    <property type="entry name" value="GMPR_GuaB1"/>
    <property type="match status" value="1"/>
</dbReference>
<dbReference type="EMBL" id="BAAAYG010000002">
    <property type="protein sequence ID" value="GAA3280769.1"/>
    <property type="molecule type" value="Genomic_DNA"/>
</dbReference>
<keyword evidence="2" id="KW-0677">Repeat</keyword>
<evidence type="ECO:0000313" key="9">
    <source>
        <dbReference type="EMBL" id="GAA3280769.1"/>
    </source>
</evidence>
<dbReference type="CDD" id="cd00381">
    <property type="entry name" value="IMPDH"/>
    <property type="match status" value="1"/>
</dbReference>
<proteinExistence type="inferred from homology"/>
<comment type="catalytic activity">
    <reaction evidence="6">
        <text>IMP + NH4(+) + NADP(+) = GMP + NADPH + 2 H(+)</text>
        <dbReference type="Rhea" id="RHEA:17185"/>
        <dbReference type="ChEBI" id="CHEBI:15378"/>
        <dbReference type="ChEBI" id="CHEBI:28938"/>
        <dbReference type="ChEBI" id="CHEBI:57783"/>
        <dbReference type="ChEBI" id="CHEBI:58053"/>
        <dbReference type="ChEBI" id="CHEBI:58115"/>
        <dbReference type="ChEBI" id="CHEBI:58349"/>
        <dbReference type="EC" id="1.7.1.7"/>
    </reaction>
</comment>
<dbReference type="Proteomes" id="UP001501736">
    <property type="component" value="Unassembled WGS sequence"/>
</dbReference>
<evidence type="ECO:0000256" key="5">
    <source>
        <dbReference type="ARBA" id="ARBA00023122"/>
    </source>
</evidence>
<evidence type="ECO:0000256" key="2">
    <source>
        <dbReference type="ARBA" id="ARBA00022737"/>
    </source>
</evidence>
<dbReference type="EC" id="1.7.1.7" evidence="6"/>
<evidence type="ECO:0000256" key="4">
    <source>
        <dbReference type="ARBA" id="ARBA00023002"/>
    </source>
</evidence>
<dbReference type="CDD" id="cd02205">
    <property type="entry name" value="CBS_pair_SF"/>
    <property type="match status" value="1"/>
</dbReference>
<dbReference type="NCBIfam" id="TIGR01303">
    <property type="entry name" value="IMP_DH_rel_1"/>
    <property type="match status" value="1"/>
</dbReference>
<organism evidence="9 10">
    <name type="scientific">Nesterenkonia halobia</name>
    <dbReference type="NCBI Taxonomy" id="37922"/>
    <lineage>
        <taxon>Bacteria</taxon>
        <taxon>Bacillati</taxon>
        <taxon>Actinomycetota</taxon>
        <taxon>Actinomycetes</taxon>
        <taxon>Micrococcales</taxon>
        <taxon>Micrococcaceae</taxon>
        <taxon>Nesterenkonia</taxon>
    </lineage>
</organism>
<dbReference type="PANTHER" id="PTHR43170:SF5">
    <property type="entry name" value="GMP REDUCTASE"/>
    <property type="match status" value="1"/>
</dbReference>
<dbReference type="InterPro" id="IPR005990">
    <property type="entry name" value="IMP_DH"/>
</dbReference>
<comment type="pathway">
    <text evidence="6">Purine metabolism; IMP biosynthesis via salvage pathway.</text>
</comment>
<gene>
    <name evidence="6" type="primary">guaB1</name>
    <name evidence="9" type="ORF">GCM10020260_05440</name>
</gene>
<dbReference type="Gene3D" id="3.20.20.70">
    <property type="entry name" value="Aldolase class I"/>
    <property type="match status" value="1"/>
</dbReference>
<accession>A0ABP6RA99</accession>
<evidence type="ECO:0000256" key="1">
    <source>
        <dbReference type="ARBA" id="ARBA00022726"/>
    </source>
</evidence>
<dbReference type="RefSeq" id="WP_344717880.1">
    <property type="nucleotide sequence ID" value="NZ_BAAAYG010000002.1"/>
</dbReference>
<dbReference type="SUPFAM" id="SSF54631">
    <property type="entry name" value="CBS-domain pair"/>
    <property type="match status" value="1"/>
</dbReference>
<keyword evidence="1 6" id="KW-0660">Purine salvage</keyword>
<evidence type="ECO:0000256" key="7">
    <source>
        <dbReference type="PROSITE-ProRule" id="PRU00703"/>
    </source>
</evidence>
<feature type="active site" description="Thioimidate intermediate" evidence="6">
    <location>
        <position position="319"/>
    </location>
</feature>
<dbReference type="SUPFAM" id="SSF51412">
    <property type="entry name" value="Inosine monophosphate dehydrogenase (IMPDH)"/>
    <property type="match status" value="1"/>
</dbReference>
<dbReference type="Pfam" id="PF00571">
    <property type="entry name" value="CBS"/>
    <property type="match status" value="1"/>
</dbReference>
<evidence type="ECO:0000256" key="3">
    <source>
        <dbReference type="ARBA" id="ARBA00022857"/>
    </source>
</evidence>
<dbReference type="Pfam" id="PF00478">
    <property type="entry name" value="IMPDH"/>
    <property type="match status" value="1"/>
</dbReference>